<dbReference type="RefSeq" id="XP_002182492.1">
    <property type="nucleotide sequence ID" value="XM_002182456.1"/>
</dbReference>
<evidence type="ECO:0000313" key="3">
    <source>
        <dbReference type="EMBL" id="EEC45779.1"/>
    </source>
</evidence>
<evidence type="ECO:0000256" key="1">
    <source>
        <dbReference type="SAM" id="MobiDB-lite"/>
    </source>
</evidence>
<feature type="compositionally biased region" description="Low complexity" evidence="1">
    <location>
        <begin position="109"/>
        <end position="132"/>
    </location>
</feature>
<organism evidence="3 4">
    <name type="scientific">Phaeodactylum tricornutum (strain CCAP 1055/1)</name>
    <dbReference type="NCBI Taxonomy" id="556484"/>
    <lineage>
        <taxon>Eukaryota</taxon>
        <taxon>Sar</taxon>
        <taxon>Stramenopiles</taxon>
        <taxon>Ochrophyta</taxon>
        <taxon>Bacillariophyta</taxon>
        <taxon>Bacillariophyceae</taxon>
        <taxon>Bacillariophycidae</taxon>
        <taxon>Naviculales</taxon>
        <taxon>Phaeodactylaceae</taxon>
        <taxon>Phaeodactylum</taxon>
    </lineage>
</organism>
<dbReference type="Gene3D" id="2.60.120.650">
    <property type="entry name" value="Cupin"/>
    <property type="match status" value="1"/>
</dbReference>
<name>B7G607_PHATC</name>
<dbReference type="Proteomes" id="UP000000759">
    <property type="component" value="Chromosome 16"/>
</dbReference>
<dbReference type="STRING" id="556484.B7G607"/>
<dbReference type="Pfam" id="PF02373">
    <property type="entry name" value="JmjC"/>
    <property type="match status" value="1"/>
</dbReference>
<dbReference type="EMBL" id="CM000618">
    <property type="protein sequence ID" value="EEC45779.1"/>
    <property type="molecule type" value="Genomic_DNA"/>
</dbReference>
<dbReference type="GO" id="GO:0032454">
    <property type="term" value="F:histone H3K9 demethylase activity"/>
    <property type="evidence" value="ECO:0007669"/>
    <property type="project" value="TreeGrafter"/>
</dbReference>
<reference evidence="4" key="2">
    <citation type="submission" date="2008-08" db="EMBL/GenBank/DDBJ databases">
        <authorList>
            <consortium name="Diatom Consortium"/>
            <person name="Grigoriev I."/>
            <person name="Grimwood J."/>
            <person name="Kuo A."/>
            <person name="Otillar R.P."/>
            <person name="Salamov A."/>
            <person name="Detter J.C."/>
            <person name="Lindquist E."/>
            <person name="Shapiro H."/>
            <person name="Lucas S."/>
            <person name="Glavina del Rio T."/>
            <person name="Pitluck S."/>
            <person name="Rokhsar D."/>
            <person name="Bowler C."/>
        </authorList>
    </citation>
    <scope>GENOME REANNOTATION</scope>
    <source>
        <strain evidence="4">CCAP 1055/1</strain>
    </source>
</reference>
<dbReference type="SMART" id="SM00558">
    <property type="entry name" value="JmjC"/>
    <property type="match status" value="1"/>
</dbReference>
<dbReference type="GO" id="GO:0051864">
    <property type="term" value="F:histone H3K36 demethylase activity"/>
    <property type="evidence" value="ECO:0007669"/>
    <property type="project" value="TreeGrafter"/>
</dbReference>
<dbReference type="PROSITE" id="PS51184">
    <property type="entry name" value="JMJC"/>
    <property type="match status" value="1"/>
</dbReference>
<dbReference type="InParanoid" id="B7G607"/>
<proteinExistence type="predicted"/>
<feature type="region of interest" description="Disordered" evidence="1">
    <location>
        <begin position="1"/>
        <end position="39"/>
    </location>
</feature>
<dbReference type="PANTHER" id="PTHR10694:SF7">
    <property type="entry name" value="[HISTONE H3]-TRIMETHYL-L-LYSINE(9) DEMETHYLASE"/>
    <property type="match status" value="1"/>
</dbReference>
<sequence>MGRDTDFHPSEPPVGAQLSVGRRIQPQSRNHPSGLPVSRRSTRLFADLTNRLGEIITTERALMESAVSTSCTASVSDAAISGARVVPSNGAPIPAEATHGWHNQTSPLLTVSSQTSSPTTTSTQSTGTCSSPLDLLAGVSSTEHAKHQTPSTTKVRPQSIGAAIKNTNPSADAVSKTEGVSNRHVAAENQATGTSVDVHESQLQGAETLEQFETKSDDVPSPHLSSFRKATTTTTTIIRHNTRHKEKRRPVGYVAPKTERTVKPKATPKPRRNRTLQRASGSFPRACFTHRPSLACLRSQSLTDYVRDVVLPTASAYEPSTDPDDDDDYDDFNRIHEYRPLEWTEGMAKITLPEGFCTLDGIARDRTGRGLDWQAGTPLGDYVIQTPIEQNIRGLAGVYEYTFADKPQVTIASFREQADAYRKVQVGSAVDDGENADSDEAMDKLARKFWQRLGPTMPPAWYGADQEGTLFGDDPASGWSIAKLDSCLHVLSNVPGVTTPYLYAGMWASVFCAHTEDMNLLSINYLHAGAPKIWYAVAPGKDADRFAELCAFQYSMEARKCKEFMRHKRCLLSPKVLQKAGIRYTTAVQRPGDAMITFPGGYHFGFNVGFNLAEATNFGVPEWIPLGLQAHVCLCRPDSVRIDVERLIALLKLYQQAEKREVGLSWKTWSQRREEKLARRALSERRRMSSPPSKKKKRSKAPRTTEFWVEVRRPISKEETAKKKGKRPLKKAKRTDEEIWHLAKATTRKGLVPDARVLCVLPAKVVLDRVKFHYRTTGDPDNQDEQCFAGQVVELIDDHVRVRLDGLPKSSDEWMHVWSPKLFLDGGRWGEDHDVTVEDEIGKTLYWEEVDSKSLCL</sequence>
<dbReference type="GO" id="GO:0005634">
    <property type="term" value="C:nucleus"/>
    <property type="evidence" value="ECO:0007669"/>
    <property type="project" value="TreeGrafter"/>
</dbReference>
<evidence type="ECO:0000259" key="2">
    <source>
        <dbReference type="PROSITE" id="PS51184"/>
    </source>
</evidence>
<feature type="region of interest" description="Disordered" evidence="1">
    <location>
        <begin position="261"/>
        <end position="283"/>
    </location>
</feature>
<dbReference type="GO" id="GO:0010468">
    <property type="term" value="P:regulation of gene expression"/>
    <property type="evidence" value="ECO:0007669"/>
    <property type="project" value="TreeGrafter"/>
</dbReference>
<keyword evidence="4" id="KW-1185">Reference proteome</keyword>
<dbReference type="PaxDb" id="2850-Phatr48109"/>
<feature type="domain" description="JmjC" evidence="2">
    <location>
        <begin position="473"/>
        <end position="635"/>
    </location>
</feature>
<feature type="compositionally biased region" description="Basic residues" evidence="1">
    <location>
        <begin position="266"/>
        <end position="275"/>
    </location>
</feature>
<accession>B7G607</accession>
<dbReference type="KEGG" id="pti:PHATRDRAFT_48109"/>
<gene>
    <name evidence="3" type="ORF">PHATRDRAFT_48109</name>
</gene>
<dbReference type="GeneID" id="7203273"/>
<feature type="region of interest" description="Disordered" evidence="1">
    <location>
        <begin position="109"/>
        <end position="133"/>
    </location>
</feature>
<dbReference type="AlphaFoldDB" id="B7G607"/>
<dbReference type="eggNOG" id="KOG0958">
    <property type="taxonomic scope" value="Eukaryota"/>
</dbReference>
<dbReference type="OrthoDB" id="9547406at2759"/>
<reference evidence="3 4" key="1">
    <citation type="journal article" date="2008" name="Nature">
        <title>The Phaeodactylum genome reveals the evolutionary history of diatom genomes.</title>
        <authorList>
            <person name="Bowler C."/>
            <person name="Allen A.E."/>
            <person name="Badger J.H."/>
            <person name="Grimwood J."/>
            <person name="Jabbari K."/>
            <person name="Kuo A."/>
            <person name="Maheswari U."/>
            <person name="Martens C."/>
            <person name="Maumus F."/>
            <person name="Otillar R.P."/>
            <person name="Rayko E."/>
            <person name="Salamov A."/>
            <person name="Vandepoele K."/>
            <person name="Beszteri B."/>
            <person name="Gruber A."/>
            <person name="Heijde M."/>
            <person name="Katinka M."/>
            <person name="Mock T."/>
            <person name="Valentin K."/>
            <person name="Verret F."/>
            <person name="Berges J.A."/>
            <person name="Brownlee C."/>
            <person name="Cadoret J.P."/>
            <person name="Chiovitti A."/>
            <person name="Choi C.J."/>
            <person name="Coesel S."/>
            <person name="De Martino A."/>
            <person name="Detter J.C."/>
            <person name="Durkin C."/>
            <person name="Falciatore A."/>
            <person name="Fournet J."/>
            <person name="Haruta M."/>
            <person name="Huysman M.J."/>
            <person name="Jenkins B.D."/>
            <person name="Jiroutova K."/>
            <person name="Jorgensen R.E."/>
            <person name="Joubert Y."/>
            <person name="Kaplan A."/>
            <person name="Kroger N."/>
            <person name="Kroth P.G."/>
            <person name="La Roche J."/>
            <person name="Lindquist E."/>
            <person name="Lommer M."/>
            <person name="Martin-Jezequel V."/>
            <person name="Lopez P.J."/>
            <person name="Lucas S."/>
            <person name="Mangogna M."/>
            <person name="McGinnis K."/>
            <person name="Medlin L.K."/>
            <person name="Montsant A."/>
            <person name="Oudot-Le Secq M.P."/>
            <person name="Napoli C."/>
            <person name="Obornik M."/>
            <person name="Parker M.S."/>
            <person name="Petit J.L."/>
            <person name="Porcel B.M."/>
            <person name="Poulsen N."/>
            <person name="Robison M."/>
            <person name="Rychlewski L."/>
            <person name="Rynearson T.A."/>
            <person name="Schmutz J."/>
            <person name="Shapiro H."/>
            <person name="Siaut M."/>
            <person name="Stanley M."/>
            <person name="Sussman M.R."/>
            <person name="Taylor A.R."/>
            <person name="Vardi A."/>
            <person name="von Dassow P."/>
            <person name="Vyverman W."/>
            <person name="Willis A."/>
            <person name="Wyrwicz L.S."/>
            <person name="Rokhsar D.S."/>
            <person name="Weissenbach J."/>
            <person name="Armbrust E.V."/>
            <person name="Green B.R."/>
            <person name="Van de Peer Y."/>
            <person name="Grigoriev I.V."/>
        </authorList>
    </citation>
    <scope>NUCLEOTIDE SEQUENCE [LARGE SCALE GENOMIC DNA]</scope>
    <source>
        <strain evidence="3 4">CCAP 1055/1</strain>
    </source>
</reference>
<dbReference type="InterPro" id="IPR003347">
    <property type="entry name" value="JmjC_dom"/>
</dbReference>
<dbReference type="SUPFAM" id="SSF51197">
    <property type="entry name" value="Clavaminate synthase-like"/>
    <property type="match status" value="1"/>
</dbReference>
<evidence type="ECO:0000313" key="4">
    <source>
        <dbReference type="Proteomes" id="UP000000759"/>
    </source>
</evidence>
<dbReference type="PANTHER" id="PTHR10694">
    <property type="entry name" value="LYSINE-SPECIFIC DEMETHYLASE"/>
    <property type="match status" value="1"/>
</dbReference>
<dbReference type="GO" id="GO:0000785">
    <property type="term" value="C:chromatin"/>
    <property type="evidence" value="ECO:0007669"/>
    <property type="project" value="TreeGrafter"/>
</dbReference>
<dbReference type="HOGENOM" id="CLU_333582_0_0_1"/>
<feature type="region of interest" description="Disordered" evidence="1">
    <location>
        <begin position="680"/>
        <end position="704"/>
    </location>
</feature>
<protein>
    <recommendedName>
        <fullName evidence="2">JmjC domain-containing protein</fullName>
    </recommendedName>
</protein>